<reference evidence="1 2" key="2">
    <citation type="submission" date="2017-10" db="EMBL/GenBank/DDBJ databases">
        <title>Genome analyses suggest a sexual origin of heterokaryosis in a supposedly ancient asexual fungus.</title>
        <authorList>
            <person name="Corradi N."/>
            <person name="Sedzielewska K."/>
            <person name="Noel J."/>
            <person name="Charron P."/>
            <person name="Farinelli L."/>
            <person name="Marton T."/>
            <person name="Kruger M."/>
            <person name="Pelin A."/>
            <person name="Brachmann A."/>
            <person name="Corradi N."/>
        </authorList>
    </citation>
    <scope>NUCLEOTIDE SEQUENCE [LARGE SCALE GENOMIC DNA]</scope>
    <source>
        <strain evidence="1 2">A1</strain>
    </source>
</reference>
<dbReference type="Proteomes" id="UP000232688">
    <property type="component" value="Unassembled WGS sequence"/>
</dbReference>
<dbReference type="VEuPathDB" id="FungiDB:RhiirFUN_009408"/>
<dbReference type="VEuPathDB" id="FungiDB:RhiirA1_456052"/>
<sequence>MELNINTLETQKIVKNWLNISENDKVETVFEPRIFELNETDIGDFDEFESEIKENKNNDYESDIVIDRRNECNPVCNPAFKDIKNSRYICSKCYKLEGSHFHVKPGKGKISVTCFDQKYHDQDVKKIIDIIACWLFYIKNNKDEEYQNKVLEIFLPLYFQCLNENYLNKINTNNSNTTQPIATFHYSLILSKLPTFFIVHTLTRLNQIPIYPNKKELEEEDFERLGEIAGNKLWQ</sequence>
<comment type="caution">
    <text evidence="1">The sequence shown here is derived from an EMBL/GenBank/DDBJ whole genome shotgun (WGS) entry which is preliminary data.</text>
</comment>
<proteinExistence type="predicted"/>
<dbReference type="EMBL" id="LLXH01000281">
    <property type="protein sequence ID" value="PKC69366.1"/>
    <property type="molecule type" value="Genomic_DNA"/>
</dbReference>
<organism evidence="1 2">
    <name type="scientific">Rhizophagus irregularis</name>
    <dbReference type="NCBI Taxonomy" id="588596"/>
    <lineage>
        <taxon>Eukaryota</taxon>
        <taxon>Fungi</taxon>
        <taxon>Fungi incertae sedis</taxon>
        <taxon>Mucoromycota</taxon>
        <taxon>Glomeromycotina</taxon>
        <taxon>Glomeromycetes</taxon>
        <taxon>Glomerales</taxon>
        <taxon>Glomeraceae</taxon>
        <taxon>Rhizophagus</taxon>
    </lineage>
</organism>
<dbReference type="VEuPathDB" id="FungiDB:FUN_009764"/>
<gene>
    <name evidence="1" type="ORF">RhiirA1_456052</name>
</gene>
<name>A0A2N0S1F1_9GLOM</name>
<dbReference type="AlphaFoldDB" id="A0A2N0S1F1"/>
<accession>A0A2N0S1F1</accession>
<evidence type="ECO:0000313" key="2">
    <source>
        <dbReference type="Proteomes" id="UP000232688"/>
    </source>
</evidence>
<evidence type="ECO:0000313" key="1">
    <source>
        <dbReference type="EMBL" id="PKC69366.1"/>
    </source>
</evidence>
<protein>
    <submittedName>
        <fullName evidence="1">Uncharacterized protein</fullName>
    </submittedName>
</protein>
<reference evidence="1 2" key="1">
    <citation type="submission" date="2017-10" db="EMBL/GenBank/DDBJ databases">
        <title>Extensive intraspecific genome diversity in a model arbuscular mycorrhizal fungus.</title>
        <authorList>
            <person name="Chen E.C.H."/>
            <person name="Morin E."/>
            <person name="Baudet D."/>
            <person name="Noel J."/>
            <person name="Ndikumana S."/>
            <person name="Charron P."/>
            <person name="St-Onge C."/>
            <person name="Giorgi J."/>
            <person name="Grigoriev I.V."/>
            <person name="Roux C."/>
            <person name="Martin F.M."/>
            <person name="Corradi N."/>
        </authorList>
    </citation>
    <scope>NUCLEOTIDE SEQUENCE [LARGE SCALE GENOMIC DNA]</scope>
    <source>
        <strain evidence="1 2">A1</strain>
    </source>
</reference>